<dbReference type="EMBL" id="AJAQ01000037">
    <property type="protein sequence ID" value="EOH89719.1"/>
    <property type="molecule type" value="Genomic_DNA"/>
</dbReference>
<protein>
    <recommendedName>
        <fullName evidence="4">D-alanine-D-alanine ligase</fullName>
    </recommendedName>
</protein>
<dbReference type="InterPro" id="IPR016185">
    <property type="entry name" value="PreATP-grasp_dom_sf"/>
</dbReference>
<comment type="caution">
    <text evidence="2">The sequence shown here is derived from an EMBL/GenBank/DDBJ whole genome shotgun (WGS) entry which is preliminary data.</text>
</comment>
<gene>
    <name evidence="2" type="ORF">UAU_04157</name>
</gene>
<dbReference type="AlphaFoldDB" id="R2SNC5"/>
<sequence length="31" mass="3234">MKVVVLAGGKSNEREVSMTSGSKIANALISR</sequence>
<keyword evidence="1" id="KW-0464">Manganese</keyword>
<dbReference type="Gene3D" id="3.40.50.20">
    <property type="match status" value="1"/>
</dbReference>
<keyword evidence="3" id="KW-1185">Reference proteome</keyword>
<name>R2SNC5_9ENTE</name>
<evidence type="ECO:0000313" key="2">
    <source>
        <dbReference type="EMBL" id="EOH89719.1"/>
    </source>
</evidence>
<dbReference type="SUPFAM" id="SSF52440">
    <property type="entry name" value="PreATP-grasp domain"/>
    <property type="match status" value="1"/>
</dbReference>
<dbReference type="HOGENOM" id="CLU_3400499_0_0_9"/>
<dbReference type="Proteomes" id="UP000013782">
    <property type="component" value="Unassembled WGS sequence"/>
</dbReference>
<evidence type="ECO:0008006" key="4">
    <source>
        <dbReference type="Google" id="ProtNLM"/>
    </source>
</evidence>
<proteinExistence type="predicted"/>
<accession>R2SNC5</accession>
<evidence type="ECO:0000256" key="1">
    <source>
        <dbReference type="ARBA" id="ARBA00023211"/>
    </source>
</evidence>
<organism evidence="2 3">
    <name type="scientific">Enterococcus pallens ATCC BAA-351</name>
    <dbReference type="NCBI Taxonomy" id="1158607"/>
    <lineage>
        <taxon>Bacteria</taxon>
        <taxon>Bacillati</taxon>
        <taxon>Bacillota</taxon>
        <taxon>Bacilli</taxon>
        <taxon>Lactobacillales</taxon>
        <taxon>Enterococcaceae</taxon>
        <taxon>Enterococcus</taxon>
    </lineage>
</organism>
<evidence type="ECO:0000313" key="3">
    <source>
        <dbReference type="Proteomes" id="UP000013782"/>
    </source>
</evidence>
<reference evidence="2 3" key="1">
    <citation type="submission" date="2013-02" db="EMBL/GenBank/DDBJ databases">
        <title>The Genome Sequence of Enterococcus pallens BAA-351.</title>
        <authorList>
            <consortium name="The Broad Institute Genome Sequencing Platform"/>
            <consortium name="The Broad Institute Genome Sequencing Center for Infectious Disease"/>
            <person name="Earl A.M."/>
            <person name="Gilmore M.S."/>
            <person name="Lebreton F."/>
            <person name="Walker B."/>
            <person name="Young S.K."/>
            <person name="Zeng Q."/>
            <person name="Gargeya S."/>
            <person name="Fitzgerald M."/>
            <person name="Haas B."/>
            <person name="Abouelleil A."/>
            <person name="Alvarado L."/>
            <person name="Arachchi H.M."/>
            <person name="Berlin A.M."/>
            <person name="Chapman S.B."/>
            <person name="Dewar J."/>
            <person name="Goldberg J."/>
            <person name="Griggs A."/>
            <person name="Gujja S."/>
            <person name="Hansen M."/>
            <person name="Howarth C."/>
            <person name="Imamovic A."/>
            <person name="Larimer J."/>
            <person name="McCowan C."/>
            <person name="Murphy C."/>
            <person name="Neiman D."/>
            <person name="Pearson M."/>
            <person name="Priest M."/>
            <person name="Roberts A."/>
            <person name="Saif S."/>
            <person name="Shea T."/>
            <person name="Sisk P."/>
            <person name="Sykes S."/>
            <person name="Wortman J."/>
            <person name="Nusbaum C."/>
            <person name="Birren B."/>
        </authorList>
    </citation>
    <scope>NUCLEOTIDE SEQUENCE [LARGE SCALE GENOMIC DNA]</scope>
    <source>
        <strain evidence="2 3">ATCC BAA-351</strain>
    </source>
</reference>
<feature type="non-terminal residue" evidence="2">
    <location>
        <position position="31"/>
    </location>
</feature>